<dbReference type="Pfam" id="PF08238">
    <property type="entry name" value="Sel1"/>
    <property type="match status" value="8"/>
</dbReference>
<dbReference type="InterPro" id="IPR006597">
    <property type="entry name" value="Sel1-like"/>
</dbReference>
<evidence type="ECO:0000313" key="2">
    <source>
        <dbReference type="EMBL" id="SUX20410.1"/>
    </source>
</evidence>
<dbReference type="Proteomes" id="UP000254572">
    <property type="component" value="Unassembled WGS sequence"/>
</dbReference>
<dbReference type="InterPro" id="IPR050767">
    <property type="entry name" value="Sel1_AlgK"/>
</dbReference>
<evidence type="ECO:0000256" key="1">
    <source>
        <dbReference type="SAM" id="SignalP"/>
    </source>
</evidence>
<dbReference type="InterPro" id="IPR011990">
    <property type="entry name" value="TPR-like_helical_dom_sf"/>
</dbReference>
<dbReference type="EMBL" id="UFUW01000001">
    <property type="protein sequence ID" value="SUX20410.1"/>
    <property type="molecule type" value="Genomic_DNA"/>
</dbReference>
<dbReference type="OrthoDB" id="6171716at2"/>
<sequence length="424" mass="46840">MTRNLLLPLLLATLAHNTLAANDSGECDRAADPIHPGNPADVAGVSHIIFQTGGTDDSSATASKDTLVITDEAMWDSLRLACENSTEAHAGTPRYAYQLARLYEARNHHVSAEKYLRRAAEQGDPVAQTRYGMEKINHWRNKDGLKWLGRAAAQGYIPAMEALGDYYENNTDIARAALWYQQAAEAKSGYAARKLGQLRLTEKRRNEARTWLEKAAAYGDARAMLLLGDDYRDSVPAKAFTYYQAAAEAGEQDAYYPYARALQQNGKPAEALTWYRKAALDALDGRAAETLGELYLSGKEVPQNSAEALYWLQRAHTAHAENRLGTLFENGEGINQDIALALEHYNNALLAVDAGQEETRHAHRKIADLTSGNDRAAVQKRKQHYRAAIMLGNDSAIDLLTALGEDSDTINALLQERRNQQDQP</sequence>
<dbReference type="SUPFAM" id="SSF81901">
    <property type="entry name" value="HCP-like"/>
    <property type="match status" value="2"/>
</dbReference>
<protein>
    <submittedName>
        <fullName evidence="2">Sel1 repeat</fullName>
    </submittedName>
</protein>
<organism evidence="2 3">
    <name type="scientific">Cardiobacterium valvarum</name>
    <dbReference type="NCBI Taxonomy" id="194702"/>
    <lineage>
        <taxon>Bacteria</taxon>
        <taxon>Pseudomonadati</taxon>
        <taxon>Pseudomonadota</taxon>
        <taxon>Gammaproteobacteria</taxon>
        <taxon>Cardiobacteriales</taxon>
        <taxon>Cardiobacteriaceae</taxon>
        <taxon>Cardiobacterium</taxon>
    </lineage>
</organism>
<dbReference type="PANTHER" id="PTHR11102:SF160">
    <property type="entry name" value="ERAD-ASSOCIATED E3 UBIQUITIN-PROTEIN LIGASE COMPONENT HRD3"/>
    <property type="match status" value="1"/>
</dbReference>
<dbReference type="Gene3D" id="1.25.40.10">
    <property type="entry name" value="Tetratricopeptide repeat domain"/>
    <property type="match status" value="2"/>
</dbReference>
<evidence type="ECO:0000313" key="3">
    <source>
        <dbReference type="Proteomes" id="UP000254572"/>
    </source>
</evidence>
<dbReference type="AlphaFoldDB" id="A0A381E2R5"/>
<dbReference type="RefSeq" id="WP_115610968.1">
    <property type="nucleotide sequence ID" value="NZ_JBHLZC010000001.1"/>
</dbReference>
<feature type="chain" id="PRO_5016955200" evidence="1">
    <location>
        <begin position="21"/>
        <end position="424"/>
    </location>
</feature>
<reference evidence="2 3" key="1">
    <citation type="submission" date="2018-06" db="EMBL/GenBank/DDBJ databases">
        <authorList>
            <consortium name="Pathogen Informatics"/>
            <person name="Doyle S."/>
        </authorList>
    </citation>
    <scope>NUCLEOTIDE SEQUENCE [LARGE SCALE GENOMIC DNA]</scope>
    <source>
        <strain evidence="2 3">NCTC13294</strain>
    </source>
</reference>
<keyword evidence="3" id="KW-1185">Reference proteome</keyword>
<feature type="signal peptide" evidence="1">
    <location>
        <begin position="1"/>
        <end position="20"/>
    </location>
</feature>
<dbReference type="PANTHER" id="PTHR11102">
    <property type="entry name" value="SEL-1-LIKE PROTEIN"/>
    <property type="match status" value="1"/>
</dbReference>
<proteinExistence type="predicted"/>
<gene>
    <name evidence="2" type="ORF">NCTC13294_00734</name>
</gene>
<dbReference type="SMART" id="SM00671">
    <property type="entry name" value="SEL1"/>
    <property type="match status" value="6"/>
</dbReference>
<keyword evidence="1" id="KW-0732">Signal</keyword>
<name>A0A381E2R5_9GAMM</name>
<accession>A0A381E2R5</accession>